<comment type="caution">
    <text evidence="2">The sequence shown here is derived from an EMBL/GenBank/DDBJ whole genome shotgun (WGS) entry which is preliminary data.</text>
</comment>
<sequence length="100" mass="11703">MNCWCIPKKLLKEEESVRYSNGWNTLLSKPKIKKIKDWHNEKREVTKEEAQQLLTESHKPAILPKKGRGTRKRIGGSHMPQVKGFQTSKKMPWTMSSTWP</sequence>
<accession>A0A9Q3GCG7</accession>
<organism evidence="2 3">
    <name type="scientific">Austropuccinia psidii MF-1</name>
    <dbReference type="NCBI Taxonomy" id="1389203"/>
    <lineage>
        <taxon>Eukaryota</taxon>
        <taxon>Fungi</taxon>
        <taxon>Dikarya</taxon>
        <taxon>Basidiomycota</taxon>
        <taxon>Pucciniomycotina</taxon>
        <taxon>Pucciniomycetes</taxon>
        <taxon>Pucciniales</taxon>
        <taxon>Sphaerophragmiaceae</taxon>
        <taxon>Austropuccinia</taxon>
    </lineage>
</organism>
<feature type="region of interest" description="Disordered" evidence="1">
    <location>
        <begin position="50"/>
        <end position="100"/>
    </location>
</feature>
<dbReference type="Proteomes" id="UP000765509">
    <property type="component" value="Unassembled WGS sequence"/>
</dbReference>
<dbReference type="AlphaFoldDB" id="A0A9Q3GCG7"/>
<name>A0A9Q3GCG7_9BASI</name>
<gene>
    <name evidence="2" type="ORF">O181_002263</name>
</gene>
<feature type="compositionally biased region" description="Basic residues" evidence="1">
    <location>
        <begin position="65"/>
        <end position="75"/>
    </location>
</feature>
<proteinExistence type="predicted"/>
<evidence type="ECO:0000313" key="2">
    <source>
        <dbReference type="EMBL" id="MBW0462548.1"/>
    </source>
</evidence>
<protein>
    <submittedName>
        <fullName evidence="2">Uncharacterized protein</fullName>
    </submittedName>
</protein>
<dbReference type="EMBL" id="AVOT02000373">
    <property type="protein sequence ID" value="MBW0462548.1"/>
    <property type="molecule type" value="Genomic_DNA"/>
</dbReference>
<evidence type="ECO:0000313" key="3">
    <source>
        <dbReference type="Proteomes" id="UP000765509"/>
    </source>
</evidence>
<feature type="compositionally biased region" description="Polar residues" evidence="1">
    <location>
        <begin position="84"/>
        <end position="100"/>
    </location>
</feature>
<evidence type="ECO:0000256" key="1">
    <source>
        <dbReference type="SAM" id="MobiDB-lite"/>
    </source>
</evidence>
<reference evidence="2" key="1">
    <citation type="submission" date="2021-03" db="EMBL/GenBank/DDBJ databases">
        <title>Draft genome sequence of rust myrtle Austropuccinia psidii MF-1, a brazilian biotype.</title>
        <authorList>
            <person name="Quecine M.C."/>
            <person name="Pachon D.M.R."/>
            <person name="Bonatelli M.L."/>
            <person name="Correr F.H."/>
            <person name="Franceschini L.M."/>
            <person name="Leite T.F."/>
            <person name="Margarido G.R.A."/>
            <person name="Almeida C.A."/>
            <person name="Ferrarezi J.A."/>
            <person name="Labate C.A."/>
        </authorList>
    </citation>
    <scope>NUCLEOTIDE SEQUENCE</scope>
    <source>
        <strain evidence="2">MF-1</strain>
    </source>
</reference>
<keyword evidence="3" id="KW-1185">Reference proteome</keyword>